<proteinExistence type="predicted"/>
<dbReference type="Proteomes" id="UP000474718">
    <property type="component" value="Unassembled WGS sequence"/>
</dbReference>
<dbReference type="Gene3D" id="1.20.120.20">
    <property type="entry name" value="Apolipoprotein"/>
    <property type="match status" value="1"/>
</dbReference>
<name>A0ABW9WV95_9FIRM</name>
<keyword evidence="1" id="KW-0472">Membrane</keyword>
<evidence type="ECO:0000256" key="1">
    <source>
        <dbReference type="SAM" id="Phobius"/>
    </source>
</evidence>
<reference evidence="2 3" key="1">
    <citation type="journal article" date="2019" name="Nat. Med.">
        <title>A library of human gut bacterial isolates paired with longitudinal multiomics data enables mechanistic microbiome research.</title>
        <authorList>
            <person name="Poyet M."/>
            <person name="Groussin M."/>
            <person name="Gibbons S.M."/>
            <person name="Avila-Pacheco J."/>
            <person name="Jiang X."/>
            <person name="Kearney S.M."/>
            <person name="Perrotta A.R."/>
            <person name="Berdy B."/>
            <person name="Zhao S."/>
            <person name="Lieberman T.D."/>
            <person name="Swanson P.K."/>
            <person name="Smith M."/>
            <person name="Roesemann S."/>
            <person name="Alexander J.E."/>
            <person name="Rich S.A."/>
            <person name="Livny J."/>
            <person name="Vlamakis H."/>
            <person name="Clish C."/>
            <person name="Bullock K."/>
            <person name="Deik A."/>
            <person name="Scott J."/>
            <person name="Pierce K.A."/>
            <person name="Xavier R.J."/>
            <person name="Alm E.J."/>
        </authorList>
    </citation>
    <scope>NUCLEOTIDE SEQUENCE [LARGE SCALE GENOMIC DNA]</scope>
    <source>
        <strain evidence="2 3">BIOML-A2</strain>
    </source>
</reference>
<keyword evidence="1" id="KW-1133">Transmembrane helix</keyword>
<dbReference type="RefSeq" id="WP_161213459.1">
    <property type="nucleotide sequence ID" value="NZ_WWVX01000005.1"/>
</dbReference>
<gene>
    <name evidence="2" type="ORF">GT747_08145</name>
</gene>
<sequence>MAMGQLDGSIRIGTQMDTSGLQDGVKNITSQVGGLKSALKSLGKVAITAFAVRGLVNFGREAISISSDLTEVQNVVETAFGGMSGAVDEWSKGSIKNFGMSELAAKRTASTYMAMSKGMGQYGEAAGKMAMEAAERTADIASFYNVSQAEADTMLKSIWTGETESLKRIGVVMTQTNLDAYALANGFGKTTSAMSQAEQVQLRFQYVMEQTRLAAGDFAKTQDSWANQTRILSEQWKQLMGIVGNGLVQVLAPTVKMLNALLSQLIAFAQTASTALSALFGKKVAKTQVAAAAATNANAAAQEGLGSAIKGAGNEAAKAGKKAKGALAPFDELNVLSKSSGSSGAGGSGSSPGGAGAAVGPIDFPVTGVEEISTDITALQALLQPTIDAFGRLGDQLSRLGGFAWQGLQDFYNTFLVPVGKWVMGEGLPRFIDALADGFAKVDWRNINDSLHRLWEALAPFAVHVGEGLLWLWENVLVPFGSWTMNNVVPLFIDILSGAIESINTTIENFAPAAQFLWDYFLKPIAEWTGGVIVGILQWLADHMSTLTPIILGLVAAWGAYQAIILAVEIAQKAVTIAQLALNAAQNANPIMLIITVIGALIGAFIALWNNNEDFRNFWIGLWDKIKEVAKAVADWFCETWDAICEWFGNLWDGVKNFAISAWEGIKAVWNTVKDWFNNYVIQPIADFFSGLWDGVKNFANNCIVGIKYIWGRVSEWFNNTIILPIKNFFGGMWDALKNGASAAWEGIKSVFSGVVNWFKDKFSAAWNAVKNVFSVGGKIFSGITEGISNMFKKVVNAIIDGLNKIIAFPFNKINGFLNTIRNISILGVSPFKGLWGQNPLPVPQIPKLAKGAVIPPNQEFAAILGDQRSGRNLEAPEGLIRDIVSQEAGGESMYQAMMRAWRDARGNRGDMVLQVGEKEIGRIAIQSIIDHLAKTGELPFPV</sequence>
<keyword evidence="3" id="KW-1185">Reference proteome</keyword>
<comment type="caution">
    <text evidence="2">The sequence shown here is derived from an EMBL/GenBank/DDBJ whole genome shotgun (WGS) entry which is preliminary data.</text>
</comment>
<dbReference type="EMBL" id="WWVX01000005">
    <property type="protein sequence ID" value="MZL69724.1"/>
    <property type="molecule type" value="Genomic_DNA"/>
</dbReference>
<dbReference type="PANTHER" id="PTHR37813:SF1">
    <property type="entry name" value="FELS-2 PROPHAGE PROTEIN"/>
    <property type="match status" value="1"/>
</dbReference>
<protein>
    <submittedName>
        <fullName evidence="2">Uncharacterized protein</fullName>
    </submittedName>
</protein>
<feature type="transmembrane region" description="Helical" evidence="1">
    <location>
        <begin position="591"/>
        <end position="609"/>
    </location>
</feature>
<organism evidence="2 3">
    <name type="scientific">Bittarella massiliensis</name>
    <name type="common">ex Durand et al. 2017</name>
    <dbReference type="NCBI Taxonomy" id="1720313"/>
    <lineage>
        <taxon>Bacteria</taxon>
        <taxon>Bacillati</taxon>
        <taxon>Bacillota</taxon>
        <taxon>Clostridia</taxon>
        <taxon>Eubacteriales</taxon>
        <taxon>Oscillospiraceae</taxon>
        <taxon>Bittarella (ex Durand et al. 2017)</taxon>
    </lineage>
</organism>
<feature type="transmembrane region" description="Helical" evidence="1">
    <location>
        <begin position="550"/>
        <end position="571"/>
    </location>
</feature>
<accession>A0ABW9WV95</accession>
<evidence type="ECO:0000313" key="2">
    <source>
        <dbReference type="EMBL" id="MZL69724.1"/>
    </source>
</evidence>
<evidence type="ECO:0000313" key="3">
    <source>
        <dbReference type="Proteomes" id="UP000474718"/>
    </source>
</evidence>
<dbReference type="PANTHER" id="PTHR37813">
    <property type="entry name" value="FELS-2 PROPHAGE PROTEIN"/>
    <property type="match status" value="1"/>
</dbReference>
<keyword evidence="1" id="KW-0812">Transmembrane</keyword>